<feature type="region of interest" description="Disordered" evidence="1">
    <location>
        <begin position="173"/>
        <end position="199"/>
    </location>
</feature>
<reference evidence="2 3" key="1">
    <citation type="journal article" date="2015" name="Proc. Natl. Acad. Sci. U.S.A.">
        <title>The resurrection genome of Boea hygrometrica: A blueprint for survival of dehydration.</title>
        <authorList>
            <person name="Xiao L."/>
            <person name="Yang G."/>
            <person name="Zhang L."/>
            <person name="Yang X."/>
            <person name="Zhao S."/>
            <person name="Ji Z."/>
            <person name="Zhou Q."/>
            <person name="Hu M."/>
            <person name="Wang Y."/>
            <person name="Chen M."/>
            <person name="Xu Y."/>
            <person name="Jin H."/>
            <person name="Xiao X."/>
            <person name="Hu G."/>
            <person name="Bao F."/>
            <person name="Hu Y."/>
            <person name="Wan P."/>
            <person name="Li L."/>
            <person name="Deng X."/>
            <person name="Kuang T."/>
            <person name="Xiang C."/>
            <person name="Zhu J.K."/>
            <person name="Oliver M.J."/>
            <person name="He Y."/>
        </authorList>
    </citation>
    <scope>NUCLEOTIDE SEQUENCE [LARGE SCALE GENOMIC DNA]</scope>
    <source>
        <strain evidence="3">cv. XS01</strain>
    </source>
</reference>
<accession>A0A2Z7C6P0</accession>
<keyword evidence="3" id="KW-1185">Reference proteome</keyword>
<gene>
    <name evidence="2" type="ORF">F511_32850</name>
</gene>
<dbReference type="Proteomes" id="UP000250235">
    <property type="component" value="Unassembled WGS sequence"/>
</dbReference>
<protein>
    <submittedName>
        <fullName evidence="2">Glycosyl hydrolases family 31 protein isoform 1</fullName>
    </submittedName>
</protein>
<evidence type="ECO:0000313" key="3">
    <source>
        <dbReference type="Proteomes" id="UP000250235"/>
    </source>
</evidence>
<dbReference type="GO" id="GO:0016787">
    <property type="term" value="F:hydrolase activity"/>
    <property type="evidence" value="ECO:0007669"/>
    <property type="project" value="UniProtKB-KW"/>
</dbReference>
<dbReference type="AlphaFoldDB" id="A0A2Z7C6P0"/>
<evidence type="ECO:0000256" key="1">
    <source>
        <dbReference type="SAM" id="MobiDB-lite"/>
    </source>
</evidence>
<organism evidence="2 3">
    <name type="scientific">Dorcoceras hygrometricum</name>
    <dbReference type="NCBI Taxonomy" id="472368"/>
    <lineage>
        <taxon>Eukaryota</taxon>
        <taxon>Viridiplantae</taxon>
        <taxon>Streptophyta</taxon>
        <taxon>Embryophyta</taxon>
        <taxon>Tracheophyta</taxon>
        <taxon>Spermatophyta</taxon>
        <taxon>Magnoliopsida</taxon>
        <taxon>eudicotyledons</taxon>
        <taxon>Gunneridae</taxon>
        <taxon>Pentapetalae</taxon>
        <taxon>asterids</taxon>
        <taxon>lamiids</taxon>
        <taxon>Lamiales</taxon>
        <taxon>Gesneriaceae</taxon>
        <taxon>Didymocarpoideae</taxon>
        <taxon>Trichosporeae</taxon>
        <taxon>Loxocarpinae</taxon>
        <taxon>Dorcoceras</taxon>
    </lineage>
</organism>
<keyword evidence="2" id="KW-0378">Hydrolase</keyword>
<sequence>MTTIKAVKFAQFVPSSLKYLYRVLTSRCNHGLINQISPGSANTAETPWNSNLYQLIKPTFGHAKQFKRRRIKNTSSFLPTADHKVLHQNDALQIIKTTSLTTTTGSSNQQLVALKSEVNTKRAWQPRPAPICFLDGLGNTTETVWELKIQELKRTEELSGQLRGNLRTTQLLRAPPKPRSTTPDWYQSKDLGKTNPAPPVLLQTTAEIDDNLTKKGSVNSNQRGLAKKEIGNIGVEKSAKCRSTLIPAYSKAKVLESESSANSNPVSALTLNASVTNQNDDVPRFPLTQAKRRRTASHLKQIPALPSAHVHSGLSNNEPHRSKPQNLTGRHKNFDLHVASPR</sequence>
<feature type="region of interest" description="Disordered" evidence="1">
    <location>
        <begin position="292"/>
        <end position="342"/>
    </location>
</feature>
<evidence type="ECO:0000313" key="2">
    <source>
        <dbReference type="EMBL" id="KZV42566.1"/>
    </source>
</evidence>
<proteinExistence type="predicted"/>
<dbReference type="EMBL" id="KQ998999">
    <property type="protein sequence ID" value="KZV42566.1"/>
    <property type="molecule type" value="Genomic_DNA"/>
</dbReference>
<name>A0A2Z7C6P0_9LAMI</name>